<evidence type="ECO:0000256" key="1">
    <source>
        <dbReference type="SAM" id="MobiDB-lite"/>
    </source>
</evidence>
<sequence length="165" mass="18753">MLQQPLPTGQWQQPPPLGVPQQLPQFGQSQQFSQSNLQQPPPTGQWQQPPPLGVLQQPPQFGQSQQFPPSALQQPRPTGHWNPEIFDHHRGDPSRTFAAPRENAPGAPLNMADIEIPREYEVPCQIKHKPSYPDPKILEEDMLFFIFYTIENEQVEAAEELYVSS</sequence>
<feature type="compositionally biased region" description="Pro residues" evidence="1">
    <location>
        <begin position="39"/>
        <end position="52"/>
    </location>
</feature>
<dbReference type="InterPro" id="IPR038635">
    <property type="entry name" value="CCR4-NOT_su2/3/5_C_sf"/>
</dbReference>
<gene>
    <name evidence="2" type="ORF">GPUH_LOCUS4901</name>
</gene>
<evidence type="ECO:0000313" key="2">
    <source>
        <dbReference type="EMBL" id="VDK47982.1"/>
    </source>
</evidence>
<dbReference type="Proteomes" id="UP000271098">
    <property type="component" value="Unassembled WGS sequence"/>
</dbReference>
<dbReference type="EMBL" id="UYRT01009732">
    <property type="protein sequence ID" value="VDK47982.1"/>
    <property type="molecule type" value="Genomic_DNA"/>
</dbReference>
<dbReference type="OrthoDB" id="25391at2759"/>
<keyword evidence="3" id="KW-1185">Reference proteome</keyword>
<feature type="compositionally biased region" description="Low complexity" evidence="1">
    <location>
        <begin position="53"/>
        <end position="70"/>
    </location>
</feature>
<dbReference type="Gene3D" id="2.30.30.1020">
    <property type="entry name" value="CCR4-NOT complex subunit 2/3/5, C-terminal domain"/>
    <property type="match status" value="1"/>
</dbReference>
<reference evidence="4" key="1">
    <citation type="submission" date="2016-06" db="UniProtKB">
        <authorList>
            <consortium name="WormBaseParasite"/>
        </authorList>
    </citation>
    <scope>IDENTIFICATION</scope>
</reference>
<feature type="compositionally biased region" description="Low complexity" evidence="1">
    <location>
        <begin position="19"/>
        <end position="38"/>
    </location>
</feature>
<reference evidence="2 3" key="2">
    <citation type="submission" date="2018-11" db="EMBL/GenBank/DDBJ databases">
        <authorList>
            <consortium name="Pathogen Informatics"/>
        </authorList>
    </citation>
    <scope>NUCLEOTIDE SEQUENCE [LARGE SCALE GENOMIC DNA]</scope>
</reference>
<dbReference type="WBParaSite" id="GPUH_0000490801-mRNA-1">
    <property type="protein sequence ID" value="GPUH_0000490801-mRNA-1"/>
    <property type="gene ID" value="GPUH_0000490801"/>
</dbReference>
<feature type="region of interest" description="Disordered" evidence="1">
    <location>
        <begin position="1"/>
        <end position="109"/>
    </location>
</feature>
<evidence type="ECO:0000313" key="3">
    <source>
        <dbReference type="Proteomes" id="UP000271098"/>
    </source>
</evidence>
<dbReference type="AlphaFoldDB" id="A0A183D860"/>
<protein>
    <submittedName>
        <fullName evidence="4">NOT2_3_5 domain-containing protein</fullName>
    </submittedName>
</protein>
<evidence type="ECO:0000313" key="4">
    <source>
        <dbReference type="WBParaSite" id="GPUH_0000490801-mRNA-1"/>
    </source>
</evidence>
<organism evidence="4">
    <name type="scientific">Gongylonema pulchrum</name>
    <dbReference type="NCBI Taxonomy" id="637853"/>
    <lineage>
        <taxon>Eukaryota</taxon>
        <taxon>Metazoa</taxon>
        <taxon>Ecdysozoa</taxon>
        <taxon>Nematoda</taxon>
        <taxon>Chromadorea</taxon>
        <taxon>Rhabditida</taxon>
        <taxon>Spirurina</taxon>
        <taxon>Spiruromorpha</taxon>
        <taxon>Spiruroidea</taxon>
        <taxon>Gongylonematidae</taxon>
        <taxon>Gongylonema</taxon>
    </lineage>
</organism>
<name>A0A183D860_9BILA</name>
<accession>A0A183D860</accession>
<proteinExistence type="predicted"/>